<feature type="domain" description="FAD dependent oxidoreductase" evidence="2">
    <location>
        <begin position="4"/>
        <end position="393"/>
    </location>
</feature>
<dbReference type="EMBL" id="LT960614">
    <property type="protein sequence ID" value="SON58226.1"/>
    <property type="molecule type" value="Genomic_DNA"/>
</dbReference>
<keyword evidence="4" id="KW-1185">Reference proteome</keyword>
<evidence type="ECO:0000313" key="3">
    <source>
        <dbReference type="EMBL" id="SON58226.1"/>
    </source>
</evidence>
<accession>A0A2C9DD97</accession>
<dbReference type="KEGG" id="hdi:HDIA_4685"/>
<evidence type="ECO:0000313" key="4">
    <source>
        <dbReference type="Proteomes" id="UP000223606"/>
    </source>
</evidence>
<dbReference type="Pfam" id="PF01266">
    <property type="entry name" value="DAO"/>
    <property type="match status" value="1"/>
</dbReference>
<protein>
    <submittedName>
        <fullName evidence="3">D-amino acid dehydrogenase small subunit</fullName>
        <ecNumber evidence="3">1.4.99.6</ecNumber>
    </submittedName>
</protein>
<organism evidence="3 4">
    <name type="scientific">Hartmannibacter diazotrophicus</name>
    <dbReference type="NCBI Taxonomy" id="1482074"/>
    <lineage>
        <taxon>Bacteria</taxon>
        <taxon>Pseudomonadati</taxon>
        <taxon>Pseudomonadota</taxon>
        <taxon>Alphaproteobacteria</taxon>
        <taxon>Hyphomicrobiales</taxon>
        <taxon>Pleomorphomonadaceae</taxon>
        <taxon>Hartmannibacter</taxon>
    </lineage>
</organism>
<dbReference type="RefSeq" id="WP_162292685.1">
    <property type="nucleotide sequence ID" value="NZ_LT960614.1"/>
</dbReference>
<proteinExistence type="predicted"/>
<evidence type="ECO:0000259" key="2">
    <source>
        <dbReference type="Pfam" id="PF01266"/>
    </source>
</evidence>
<dbReference type="Proteomes" id="UP000223606">
    <property type="component" value="Chromosome 1"/>
</dbReference>
<dbReference type="PANTHER" id="PTHR13847:SF289">
    <property type="entry name" value="GLYCINE OXIDASE"/>
    <property type="match status" value="1"/>
</dbReference>
<reference evidence="4" key="1">
    <citation type="submission" date="2017-09" db="EMBL/GenBank/DDBJ databases">
        <title>Genome sequence of Nannocystis excedens DSM 71.</title>
        <authorList>
            <person name="Blom J."/>
        </authorList>
    </citation>
    <scope>NUCLEOTIDE SEQUENCE [LARGE SCALE GENOMIC DNA]</scope>
    <source>
        <strain evidence="4">type strain: E19</strain>
    </source>
</reference>
<dbReference type="GO" id="GO:0005737">
    <property type="term" value="C:cytoplasm"/>
    <property type="evidence" value="ECO:0007669"/>
    <property type="project" value="TreeGrafter"/>
</dbReference>
<dbReference type="Gene3D" id="3.30.9.10">
    <property type="entry name" value="D-Amino Acid Oxidase, subunit A, domain 2"/>
    <property type="match status" value="1"/>
</dbReference>
<evidence type="ECO:0000256" key="1">
    <source>
        <dbReference type="ARBA" id="ARBA00023002"/>
    </source>
</evidence>
<name>A0A2C9DD97_9HYPH</name>
<sequence length="412" mass="44926">MAQAIVLGAGMVGISAALHLQQRGFDVTLVDRREPGEETSYGNAGIIQTEAVEPYAMPQDLATLFAIALQRSNDVHFHWRAFPSYARPLLAYWWNSTGSVYQRIARTYSGLIVRASEEHQPFIEASGSDGLIRRTGYRSLYRTASRLAKAKAAAQRIKDTYGVDSDVIEPEALTAAEPALKTGGAGAIHWKPSWSVRDPGALAAAYARLFVERGGNIIRADAMGLAQTPAGGWRLPVGDGTIEAEHAVIALGPWSPHLALKFGYKVPMFLKRGYHQHYLLEPQLQMPLHDPERGYFMAPMVRGLRITTGAELAEQSASQTPVQLMKAETAAKELLPLGAKVENMPWLGARPCMPDMLPVVGPSSRHKGLWFDFGHGHQGLTLGPATGRLLAEMMTGEAPIVDPTPFSPARFR</sequence>
<dbReference type="InterPro" id="IPR036188">
    <property type="entry name" value="FAD/NAD-bd_sf"/>
</dbReference>
<dbReference type="AlphaFoldDB" id="A0A2C9DD97"/>
<dbReference type="GO" id="GO:0016491">
    <property type="term" value="F:oxidoreductase activity"/>
    <property type="evidence" value="ECO:0007669"/>
    <property type="project" value="UniProtKB-KW"/>
</dbReference>
<keyword evidence="1 3" id="KW-0560">Oxidoreductase</keyword>
<dbReference type="PANTHER" id="PTHR13847">
    <property type="entry name" value="SARCOSINE DEHYDROGENASE-RELATED"/>
    <property type="match status" value="1"/>
</dbReference>
<dbReference type="SUPFAM" id="SSF51905">
    <property type="entry name" value="FAD/NAD(P)-binding domain"/>
    <property type="match status" value="1"/>
</dbReference>
<dbReference type="EC" id="1.4.99.6" evidence="3"/>
<dbReference type="Gene3D" id="3.50.50.60">
    <property type="entry name" value="FAD/NAD(P)-binding domain"/>
    <property type="match status" value="2"/>
</dbReference>
<gene>
    <name evidence="3" type="primary">dadA</name>
    <name evidence="3" type="ORF">HDIA_4685</name>
</gene>
<dbReference type="InterPro" id="IPR006076">
    <property type="entry name" value="FAD-dep_OxRdtase"/>
</dbReference>